<dbReference type="InterPro" id="IPR014940">
    <property type="entry name" value="BAAT_C"/>
</dbReference>
<organism evidence="2 3">
    <name type="scientific">Roseburia yibonii</name>
    <dbReference type="NCBI Taxonomy" id="2763063"/>
    <lineage>
        <taxon>Bacteria</taxon>
        <taxon>Bacillati</taxon>
        <taxon>Bacillota</taxon>
        <taxon>Clostridia</taxon>
        <taxon>Lachnospirales</taxon>
        <taxon>Lachnospiraceae</taxon>
        <taxon>Roseburia</taxon>
    </lineage>
</organism>
<evidence type="ECO:0000313" key="3">
    <source>
        <dbReference type="Proteomes" id="UP000621540"/>
    </source>
</evidence>
<dbReference type="SUPFAM" id="SSF53474">
    <property type="entry name" value="alpha/beta-Hydrolases"/>
    <property type="match status" value="1"/>
</dbReference>
<keyword evidence="2" id="KW-0378">Hydrolase</keyword>
<dbReference type="EMBL" id="JACOQH010000003">
    <property type="protein sequence ID" value="MBC5753576.1"/>
    <property type="molecule type" value="Genomic_DNA"/>
</dbReference>
<accession>A0ABR7I9H7</accession>
<keyword evidence="3" id="KW-1185">Reference proteome</keyword>
<gene>
    <name evidence="2" type="ORF">H8Z76_05950</name>
</gene>
<dbReference type="GO" id="GO:0016787">
    <property type="term" value="F:hydrolase activity"/>
    <property type="evidence" value="ECO:0007669"/>
    <property type="project" value="UniProtKB-KW"/>
</dbReference>
<dbReference type="Gene3D" id="3.40.50.1820">
    <property type="entry name" value="alpha/beta hydrolase"/>
    <property type="match status" value="1"/>
</dbReference>
<evidence type="ECO:0000259" key="1">
    <source>
        <dbReference type="Pfam" id="PF08840"/>
    </source>
</evidence>
<proteinExistence type="predicted"/>
<dbReference type="RefSeq" id="WP_186981940.1">
    <property type="nucleotide sequence ID" value="NZ_JACOQH010000003.1"/>
</dbReference>
<dbReference type="Pfam" id="PF08840">
    <property type="entry name" value="BAAT_C"/>
    <property type="match status" value="1"/>
</dbReference>
<dbReference type="InterPro" id="IPR029058">
    <property type="entry name" value="AB_hydrolase_fold"/>
</dbReference>
<comment type="caution">
    <text evidence="2">The sequence shown here is derived from an EMBL/GenBank/DDBJ whole genome shotgun (WGS) entry which is preliminary data.</text>
</comment>
<dbReference type="Proteomes" id="UP000621540">
    <property type="component" value="Unassembled WGS sequence"/>
</dbReference>
<sequence>MKKIKETEKGFYGCYWPVEGSRCAILAMLGDDCEDYMAKSAVKWLQKKFQVSVLTLSPAHKDYSHHNLPVERIGAAITYLKAQGIEKFGIAGASTTGMYALLAASYYPEITLTIAMTPADFVMEGFYQGKRDGQTEWPGDGESSASWEGKPLPYLPYAYRHPEYGKKMKEEAKKGGDLIASREIFVASEKAHPIREEEFIKIERIKGKLLLIGAEDDVLWETEKYIKRMEKRLAEREHTCEVESYIYEHATHFVFPEGMVKTILPVGGDLLTRVFAAGRKFPKECKAARIDIDCSVTQAVNAWKTV</sequence>
<protein>
    <submittedName>
        <fullName evidence="2">Acyl-CoA thioester hydrolase</fullName>
    </submittedName>
</protein>
<name>A0ABR7I9H7_9FIRM</name>
<feature type="domain" description="BAAT/Acyl-CoA thioester hydrolase C-terminal" evidence="1">
    <location>
        <begin position="76"/>
        <end position="255"/>
    </location>
</feature>
<reference evidence="2 3" key="1">
    <citation type="submission" date="2020-08" db="EMBL/GenBank/DDBJ databases">
        <title>Genome public.</title>
        <authorList>
            <person name="Liu C."/>
            <person name="Sun Q."/>
        </authorList>
    </citation>
    <scope>NUCLEOTIDE SEQUENCE [LARGE SCALE GENOMIC DNA]</scope>
    <source>
        <strain evidence="2 3">BX0805</strain>
    </source>
</reference>
<evidence type="ECO:0000313" key="2">
    <source>
        <dbReference type="EMBL" id="MBC5753576.1"/>
    </source>
</evidence>